<keyword evidence="3" id="KW-0067">ATP-binding</keyword>
<dbReference type="GO" id="GO:0004386">
    <property type="term" value="F:helicase activity"/>
    <property type="evidence" value="ECO:0007669"/>
    <property type="project" value="UniProtKB-KW"/>
</dbReference>
<proteinExistence type="predicted"/>
<comment type="caution">
    <text evidence="3">The sequence shown here is derived from an EMBL/GenBank/DDBJ whole genome shotgun (WGS) entry which is preliminary data.</text>
</comment>
<name>A0AAW2QYZ8_9LAMI</name>
<evidence type="ECO:0000256" key="1">
    <source>
        <dbReference type="SAM" id="MobiDB-lite"/>
    </source>
</evidence>
<keyword evidence="3" id="KW-0378">Hydrolase</keyword>
<dbReference type="Pfam" id="PF18149">
    <property type="entry name" value="Helicase_PWI"/>
    <property type="match status" value="1"/>
</dbReference>
<gene>
    <name evidence="3" type="ORF">Scaly_0985800</name>
</gene>
<reference evidence="3" key="2">
    <citation type="journal article" date="2024" name="Plant">
        <title>Genomic evolution and insights into agronomic trait innovations of Sesamum species.</title>
        <authorList>
            <person name="Miao H."/>
            <person name="Wang L."/>
            <person name="Qu L."/>
            <person name="Liu H."/>
            <person name="Sun Y."/>
            <person name="Le M."/>
            <person name="Wang Q."/>
            <person name="Wei S."/>
            <person name="Zheng Y."/>
            <person name="Lin W."/>
            <person name="Duan Y."/>
            <person name="Cao H."/>
            <person name="Xiong S."/>
            <person name="Wang X."/>
            <person name="Wei L."/>
            <person name="Li C."/>
            <person name="Ma Q."/>
            <person name="Ju M."/>
            <person name="Zhao R."/>
            <person name="Li G."/>
            <person name="Mu C."/>
            <person name="Tian Q."/>
            <person name="Mei H."/>
            <person name="Zhang T."/>
            <person name="Gao T."/>
            <person name="Zhang H."/>
        </authorList>
    </citation>
    <scope>NUCLEOTIDE SEQUENCE</scope>
    <source>
        <strain evidence="3">KEN8</strain>
    </source>
</reference>
<feature type="compositionally biased region" description="Acidic residues" evidence="1">
    <location>
        <begin position="177"/>
        <end position="204"/>
    </location>
</feature>
<feature type="region of interest" description="Disordered" evidence="1">
    <location>
        <begin position="177"/>
        <end position="228"/>
    </location>
</feature>
<feature type="region of interest" description="Disordered" evidence="1">
    <location>
        <begin position="347"/>
        <end position="377"/>
    </location>
</feature>
<protein>
    <submittedName>
        <fullName evidence="3">DExH-box ATP-dependent RNA helicase DExH12</fullName>
    </submittedName>
</protein>
<feature type="region of interest" description="Disordered" evidence="1">
    <location>
        <begin position="25"/>
        <end position="113"/>
    </location>
</feature>
<dbReference type="EMBL" id="JACGWM010000005">
    <property type="protein sequence ID" value="KAL0373042.1"/>
    <property type="molecule type" value="Genomic_DNA"/>
</dbReference>
<dbReference type="AlphaFoldDB" id="A0AAW2QYZ8"/>
<accession>A0AAW2QYZ8</accession>
<feature type="compositionally biased region" description="Basic and acidic residues" evidence="1">
    <location>
        <begin position="31"/>
        <end position="40"/>
    </location>
</feature>
<feature type="domain" description="Brr2 N-terminal helicase PWI" evidence="2">
    <location>
        <begin position="230"/>
        <end position="339"/>
    </location>
</feature>
<keyword evidence="3" id="KW-0347">Helicase</keyword>
<reference evidence="3" key="1">
    <citation type="submission" date="2020-06" db="EMBL/GenBank/DDBJ databases">
        <authorList>
            <person name="Li T."/>
            <person name="Hu X."/>
            <person name="Zhang T."/>
            <person name="Song X."/>
            <person name="Zhang H."/>
            <person name="Dai N."/>
            <person name="Sheng W."/>
            <person name="Hou X."/>
            <person name="Wei L."/>
        </authorList>
    </citation>
    <scope>NUCLEOTIDE SEQUENCE</scope>
    <source>
        <strain evidence="3">KEN8</strain>
        <tissue evidence="3">Leaf</tissue>
    </source>
</reference>
<organism evidence="3">
    <name type="scientific">Sesamum calycinum</name>
    <dbReference type="NCBI Taxonomy" id="2727403"/>
    <lineage>
        <taxon>Eukaryota</taxon>
        <taxon>Viridiplantae</taxon>
        <taxon>Streptophyta</taxon>
        <taxon>Embryophyta</taxon>
        <taxon>Tracheophyta</taxon>
        <taxon>Spermatophyta</taxon>
        <taxon>Magnoliopsida</taxon>
        <taxon>eudicotyledons</taxon>
        <taxon>Gunneridae</taxon>
        <taxon>Pentapetalae</taxon>
        <taxon>asterids</taxon>
        <taxon>lamiids</taxon>
        <taxon>Lamiales</taxon>
        <taxon>Pedaliaceae</taxon>
        <taxon>Sesamum</taxon>
    </lineage>
</organism>
<keyword evidence="3" id="KW-0547">Nucleotide-binding</keyword>
<sequence length="436" mass="49296">MAHPGGGAEAHARFKQYEYRANSSLVLTTDSRPRDTHEPTGEPESLWGKIDPKSFGDRAYRDKPPELEEKLKKSKKKKDREPVFDAAPPRSKKRRLQEESVLTSSDEGVYQPKTKETRAAYEAMLSVIQQQLGGQPLNILVSIGRLITDYHDTGDAGDAAVNGDDGLDDDVGVAVEFEENEEEEEESDLDMVPEDEEDDDDVAEVDGSGAMQMGGGIDDDEEQEASEGMSLNVQDIDAYWLQRKISQAYDQNIDPQQSQKLAEEVLKILAEGDDREVETKLLVHLQFDKFSLIKYLLQNRLKVVWCTRLARAEDQEKRKEIEEEMMGLGPDHAAILEQLHATRATAKERQKNLEKSIREEARRLKDETGGDGDRERRELVDRDADGGWLKGQRQLLDLESLAFHQGGLLMANKKCELPVGSYRNHRKGYEEVQCQL</sequence>
<evidence type="ECO:0000313" key="3">
    <source>
        <dbReference type="EMBL" id="KAL0373042.1"/>
    </source>
</evidence>
<feature type="compositionally biased region" description="Basic and acidic residues" evidence="1">
    <location>
        <begin position="50"/>
        <end position="71"/>
    </location>
</feature>
<evidence type="ECO:0000259" key="2">
    <source>
        <dbReference type="Pfam" id="PF18149"/>
    </source>
</evidence>
<dbReference type="InterPro" id="IPR041094">
    <property type="entry name" value="Brr2_helicase_PWI"/>
</dbReference>